<feature type="transmembrane region" description="Helical" evidence="7">
    <location>
        <begin position="387"/>
        <end position="405"/>
    </location>
</feature>
<keyword evidence="7" id="KW-0769">Symport</keyword>
<feature type="transmembrane region" description="Helical" evidence="7">
    <location>
        <begin position="97"/>
        <end position="118"/>
    </location>
</feature>
<dbReference type="InterPro" id="IPR036458">
    <property type="entry name" value="Na:dicarbo_symporter_sf"/>
</dbReference>
<evidence type="ECO:0000256" key="4">
    <source>
        <dbReference type="ARBA" id="ARBA00022692"/>
    </source>
</evidence>
<dbReference type="GO" id="GO:0015293">
    <property type="term" value="F:symporter activity"/>
    <property type="evidence" value="ECO:0007669"/>
    <property type="project" value="UniProtKB-UniRule"/>
</dbReference>
<dbReference type="AlphaFoldDB" id="A0ABD2M6J7"/>
<dbReference type="InterPro" id="IPR050746">
    <property type="entry name" value="DAACS"/>
</dbReference>
<keyword evidence="5 7" id="KW-1133">Transmembrane helix</keyword>
<dbReference type="GO" id="GO:0016020">
    <property type="term" value="C:membrane"/>
    <property type="evidence" value="ECO:0007669"/>
    <property type="project" value="UniProtKB-SubCell"/>
</dbReference>
<comment type="caution">
    <text evidence="8">The sequence shown here is derived from an EMBL/GenBank/DDBJ whole genome shotgun (WGS) entry which is preliminary data.</text>
</comment>
<sequence length="532" mass="58165">MRFSIGLSADPAAAAHFVWFVVRSLPTIPRPFDPMASQCVSPLPVKGSRRKHPLHENLLLVLTLISVFIGIGIALFVRQFQPSQRTIDMIGFPGELFMNLLKSLILPLIAASLVSGLSQLDTRQSGRIGAFAALYYAITMVLAVTTGICLVLLIHPGDPSIKEHFASENDSHPANVSALEKLMDLLRNMFPDNIVQATFQQMETEYVEIRPPTNVSSTTAIVHAVHRHIDGMNTLGMIMFFIALGLVMGHLGREAKPLADLFIALNKDLSSTARMLALYVLTVFIGLMIHLFLTLPAILFVATRKNPYRYMRGLLQAAITALGTASTAASLPVTFRCVEQNNGVHPQYTKFVLPVGALVNMDGTALYEAVASMFIAQMNGMEMTPGAVLTMAFTATLASLGAASMPSAGLVTMLIVLTAVGLPASDVTMIIAVDWLLDRIRTATNVIGDGIGCGFVEAMVERRRRRKLFGSEAENDIARTEEQLANETQKQKQMECWTVENGKCRRRTISESAKMEEDENGTTEGRRQILIC</sequence>
<dbReference type="SUPFAM" id="SSF118215">
    <property type="entry name" value="Proton glutamate symport protein"/>
    <property type="match status" value="1"/>
</dbReference>
<feature type="transmembrane region" description="Helical" evidence="7">
    <location>
        <begin position="130"/>
        <end position="154"/>
    </location>
</feature>
<accession>A0ABD2M6J7</accession>
<evidence type="ECO:0000256" key="7">
    <source>
        <dbReference type="RuleBase" id="RU361216"/>
    </source>
</evidence>
<dbReference type="Gene3D" id="1.10.3860.10">
    <property type="entry name" value="Sodium:dicarboxylate symporter"/>
    <property type="match status" value="2"/>
</dbReference>
<evidence type="ECO:0000313" key="8">
    <source>
        <dbReference type="EMBL" id="KAL3122923.1"/>
    </source>
</evidence>
<feature type="transmembrane region" description="Helical" evidence="7">
    <location>
        <begin position="411"/>
        <end position="437"/>
    </location>
</feature>
<evidence type="ECO:0000256" key="6">
    <source>
        <dbReference type="ARBA" id="ARBA00023136"/>
    </source>
</evidence>
<feature type="transmembrane region" description="Helical" evidence="7">
    <location>
        <begin position="313"/>
        <end position="331"/>
    </location>
</feature>
<gene>
    <name evidence="8" type="ORF">niasHT_010323</name>
</gene>
<keyword evidence="4 7" id="KW-0812">Transmembrane</keyword>
<dbReference type="Pfam" id="PF00375">
    <property type="entry name" value="SDF"/>
    <property type="match status" value="2"/>
</dbReference>
<dbReference type="EMBL" id="JBICBT010000120">
    <property type="protein sequence ID" value="KAL3122923.1"/>
    <property type="molecule type" value="Genomic_DNA"/>
</dbReference>
<evidence type="ECO:0000256" key="1">
    <source>
        <dbReference type="ARBA" id="ARBA00004141"/>
    </source>
</evidence>
<keyword evidence="6 7" id="KW-0472">Membrane</keyword>
<feature type="transmembrane region" description="Helical" evidence="7">
    <location>
        <begin position="234"/>
        <end position="252"/>
    </location>
</feature>
<evidence type="ECO:0000256" key="2">
    <source>
        <dbReference type="ARBA" id="ARBA00006148"/>
    </source>
</evidence>
<name>A0ABD2M6J7_9BILA</name>
<feature type="transmembrane region" description="Helical" evidence="7">
    <location>
        <begin position="58"/>
        <end position="77"/>
    </location>
</feature>
<organism evidence="8 9">
    <name type="scientific">Heterodera trifolii</name>
    <dbReference type="NCBI Taxonomy" id="157864"/>
    <lineage>
        <taxon>Eukaryota</taxon>
        <taxon>Metazoa</taxon>
        <taxon>Ecdysozoa</taxon>
        <taxon>Nematoda</taxon>
        <taxon>Chromadorea</taxon>
        <taxon>Rhabditida</taxon>
        <taxon>Tylenchina</taxon>
        <taxon>Tylenchomorpha</taxon>
        <taxon>Tylenchoidea</taxon>
        <taxon>Heteroderidae</taxon>
        <taxon>Heteroderinae</taxon>
        <taxon>Heterodera</taxon>
    </lineage>
</organism>
<dbReference type="PANTHER" id="PTHR11958">
    <property type="entry name" value="SODIUM/DICARBOXYLATE SYMPORTER-RELATED"/>
    <property type="match status" value="1"/>
</dbReference>
<keyword evidence="3 7" id="KW-0813">Transport</keyword>
<dbReference type="InterPro" id="IPR001991">
    <property type="entry name" value="Na-dicarboxylate_symporter"/>
</dbReference>
<feature type="transmembrane region" description="Helical" evidence="7">
    <location>
        <begin position="276"/>
        <end position="301"/>
    </location>
</feature>
<protein>
    <recommendedName>
        <fullName evidence="7">Amino acid transporter</fullName>
    </recommendedName>
</protein>
<dbReference type="PRINTS" id="PR00173">
    <property type="entry name" value="EDTRNSPORT"/>
</dbReference>
<evidence type="ECO:0000256" key="3">
    <source>
        <dbReference type="ARBA" id="ARBA00022448"/>
    </source>
</evidence>
<keyword evidence="9" id="KW-1185">Reference proteome</keyword>
<evidence type="ECO:0000256" key="5">
    <source>
        <dbReference type="ARBA" id="ARBA00022989"/>
    </source>
</evidence>
<proteinExistence type="inferred from homology"/>
<comment type="subcellular location">
    <subcellularLocation>
        <location evidence="1 7">Membrane</location>
        <topology evidence="1 7">Multi-pass membrane protein</topology>
    </subcellularLocation>
</comment>
<reference evidence="8 9" key="1">
    <citation type="submission" date="2024-10" db="EMBL/GenBank/DDBJ databases">
        <authorList>
            <person name="Kim D."/>
        </authorList>
    </citation>
    <scope>NUCLEOTIDE SEQUENCE [LARGE SCALE GENOMIC DNA]</scope>
    <source>
        <strain evidence="8">BH-2024</strain>
    </source>
</reference>
<dbReference type="PANTHER" id="PTHR11958:SF63">
    <property type="entry name" value="AMINO ACID TRANSPORTER"/>
    <property type="match status" value="1"/>
</dbReference>
<dbReference type="Proteomes" id="UP001620626">
    <property type="component" value="Unassembled WGS sequence"/>
</dbReference>
<evidence type="ECO:0000313" key="9">
    <source>
        <dbReference type="Proteomes" id="UP001620626"/>
    </source>
</evidence>
<comment type="similarity">
    <text evidence="2 7">Belongs to the dicarboxylate/amino acid:cation symporter (DAACS) (TC 2.A.23) family.</text>
</comment>